<dbReference type="Pfam" id="PF20603">
    <property type="entry name" value="Bact_hydrolase"/>
    <property type="match status" value="1"/>
</dbReference>
<dbReference type="InterPro" id="IPR046766">
    <property type="entry name" value="Bact_hydrolase"/>
</dbReference>
<sequence length="166" mass="19181">MIRECGCPSESPEWHNQDIDLAGQCIHTMPTSCFLHMPIAYELYAKRQQTEIENLELEEKWPGLSLTRSGMFRGQRIRLLTHNRSASRRISFLPGPFNVRVQIHKGNMSTVQIPVREMSIGLIESGKRPKELYISHLNCPNCMKTEGNDRIMLLRHWVDAPGLKRK</sequence>
<dbReference type="AlphaFoldDB" id="A0A3B1A9X9"/>
<protein>
    <submittedName>
        <fullName evidence="1">Uncharacterized protein</fullName>
    </submittedName>
</protein>
<reference evidence="1" key="1">
    <citation type="submission" date="2018-06" db="EMBL/GenBank/DDBJ databases">
        <authorList>
            <person name="Zhirakovskaya E."/>
        </authorList>
    </citation>
    <scope>NUCLEOTIDE SEQUENCE</scope>
</reference>
<organism evidence="1">
    <name type="scientific">hydrothermal vent metagenome</name>
    <dbReference type="NCBI Taxonomy" id="652676"/>
    <lineage>
        <taxon>unclassified sequences</taxon>
        <taxon>metagenomes</taxon>
        <taxon>ecological metagenomes</taxon>
    </lineage>
</organism>
<accession>A0A3B1A9X9</accession>
<evidence type="ECO:0000313" key="1">
    <source>
        <dbReference type="EMBL" id="VAW90534.1"/>
    </source>
</evidence>
<dbReference type="EMBL" id="UOFQ01000205">
    <property type="protein sequence ID" value="VAW90534.1"/>
    <property type="molecule type" value="Genomic_DNA"/>
</dbReference>
<gene>
    <name evidence="1" type="ORF">MNBD_GAMMA17-381</name>
</gene>
<name>A0A3B1A9X9_9ZZZZ</name>
<proteinExistence type="predicted"/>